<evidence type="ECO:0000313" key="3">
    <source>
        <dbReference type="EMBL" id="CAA0836979.1"/>
    </source>
</evidence>
<dbReference type="PANTHER" id="PTHR31639">
    <property type="entry name" value="F-BOX PROTEIN-LIKE"/>
    <property type="match status" value="1"/>
</dbReference>
<accession>A0A9N7NQM3</accession>
<dbReference type="InterPro" id="IPR032675">
    <property type="entry name" value="LRR_dom_sf"/>
</dbReference>
<dbReference type="InterPro" id="IPR055357">
    <property type="entry name" value="LRR_At1g61320_AtMIF1"/>
</dbReference>
<dbReference type="OrthoDB" id="421226at2759"/>
<keyword evidence="4" id="KW-1185">Reference proteome</keyword>
<feature type="domain" description="At1g61320/AtMIF1 LRR" evidence="2">
    <location>
        <begin position="121"/>
        <end position="281"/>
    </location>
</feature>
<dbReference type="PANTHER" id="PTHR31639:SF42">
    <property type="entry name" value="OS02G0160200 PROTEIN"/>
    <property type="match status" value="1"/>
</dbReference>
<name>A0A9N7NQM3_STRHE</name>
<dbReference type="InterPro" id="IPR036047">
    <property type="entry name" value="F-box-like_dom_sf"/>
</dbReference>
<dbReference type="AlphaFoldDB" id="A0A9N7NQM3"/>
<dbReference type="Pfam" id="PF23622">
    <property type="entry name" value="LRR_At1g61320_AtMIF1"/>
    <property type="match status" value="1"/>
</dbReference>
<evidence type="ECO:0000313" key="4">
    <source>
        <dbReference type="Proteomes" id="UP001153555"/>
    </source>
</evidence>
<reference evidence="3" key="1">
    <citation type="submission" date="2019-12" db="EMBL/GenBank/DDBJ databases">
        <authorList>
            <person name="Scholes J."/>
        </authorList>
    </citation>
    <scope>NUCLEOTIDE SEQUENCE</scope>
</reference>
<dbReference type="SUPFAM" id="SSF81383">
    <property type="entry name" value="F-box domain"/>
    <property type="match status" value="1"/>
</dbReference>
<dbReference type="Gene3D" id="3.80.10.10">
    <property type="entry name" value="Ribonuclease Inhibitor"/>
    <property type="match status" value="1"/>
</dbReference>
<gene>
    <name evidence="3" type="ORF">SHERM_04000</name>
</gene>
<organism evidence="3 4">
    <name type="scientific">Striga hermonthica</name>
    <name type="common">Purple witchweed</name>
    <name type="synonym">Buchnera hermonthica</name>
    <dbReference type="NCBI Taxonomy" id="68872"/>
    <lineage>
        <taxon>Eukaryota</taxon>
        <taxon>Viridiplantae</taxon>
        <taxon>Streptophyta</taxon>
        <taxon>Embryophyta</taxon>
        <taxon>Tracheophyta</taxon>
        <taxon>Spermatophyta</taxon>
        <taxon>Magnoliopsida</taxon>
        <taxon>eudicotyledons</taxon>
        <taxon>Gunneridae</taxon>
        <taxon>Pentapetalae</taxon>
        <taxon>asterids</taxon>
        <taxon>lamiids</taxon>
        <taxon>Lamiales</taxon>
        <taxon>Orobanchaceae</taxon>
        <taxon>Buchnereae</taxon>
        <taxon>Striga</taxon>
    </lineage>
</organism>
<sequence length="558" mass="64370">MEDDRISQLPIPILHHILCFISQKEAVRTCLLSKKWRHIGLTRPNLELFEEWFDVAVIDRTLQRCCDQKRSILHRILSLLLCKGSTRLNLDSSEILFNTTQQNFVSVVNRTLQGYLDQNLSIHKLHLDLYSPNSRPVISLLDKWIPIIAALNIKAFKLNFYSFPPPYYNLPSAVFLAESIEEVHLCKCRLSPVQGMRFKSLLKLTLERVQVDGRTFDTKMLGCPLLRCLVLYSCCELRNVMVSGDASPGLKHFVLSDFKRIEGRSIKIDVPNLETISIYGQWIWYQCQSAFLFSRLTSLDLDSVILSSESFDLFSFGCPTLSSLTLRNCSGFDEFHLASDSIKWLRIATQTIPLKGVTICAPNIDGFTFSARISQVPDTLSFTTTSSNVWHSFIFLSSYEDDPDFDANSWFLELRRLLKALSGSVISLYMEMDDGSQDVPCSAVLGDEPPVVVRNLNFDTCKCRTTSWYLDFTNGLFRVFRPSRVWGGRLVRESERKYYRLSEFQLNILLENKNVDLEEVCIDRQLVQWTDLSELRNRSYDKEIWLLLKWRSGQTTRN</sequence>
<proteinExistence type="predicted"/>
<evidence type="ECO:0000259" key="2">
    <source>
        <dbReference type="Pfam" id="PF23622"/>
    </source>
</evidence>
<dbReference type="Pfam" id="PF00646">
    <property type="entry name" value="F-box"/>
    <property type="match status" value="1"/>
</dbReference>
<dbReference type="Gene3D" id="1.20.1280.50">
    <property type="match status" value="1"/>
</dbReference>
<evidence type="ECO:0000259" key="1">
    <source>
        <dbReference type="Pfam" id="PF00646"/>
    </source>
</evidence>
<dbReference type="EMBL" id="CACSLK010030184">
    <property type="protein sequence ID" value="CAA0836979.1"/>
    <property type="molecule type" value="Genomic_DNA"/>
</dbReference>
<protein>
    <recommendedName>
        <fullName evidence="5">F-box domain-containing protein</fullName>
    </recommendedName>
</protein>
<dbReference type="Proteomes" id="UP001153555">
    <property type="component" value="Unassembled WGS sequence"/>
</dbReference>
<comment type="caution">
    <text evidence="3">The sequence shown here is derived from an EMBL/GenBank/DDBJ whole genome shotgun (WGS) entry which is preliminary data.</text>
</comment>
<feature type="domain" description="F-box" evidence="1">
    <location>
        <begin position="6"/>
        <end position="39"/>
    </location>
</feature>
<evidence type="ECO:0008006" key="5">
    <source>
        <dbReference type="Google" id="ProtNLM"/>
    </source>
</evidence>
<dbReference type="SUPFAM" id="SSF52047">
    <property type="entry name" value="RNI-like"/>
    <property type="match status" value="1"/>
</dbReference>
<dbReference type="InterPro" id="IPR001810">
    <property type="entry name" value="F-box_dom"/>
</dbReference>